<gene>
    <name evidence="5" type="ORF">BWQ96_00304</name>
</gene>
<dbReference type="SUPFAM" id="SSF57850">
    <property type="entry name" value="RING/U-box"/>
    <property type="match status" value="1"/>
</dbReference>
<dbReference type="PANTHER" id="PTHR20930">
    <property type="entry name" value="OVARIAN CARCINOMA ANTIGEN CA125-RELATED"/>
    <property type="match status" value="1"/>
</dbReference>
<feature type="region of interest" description="Disordered" evidence="4">
    <location>
        <begin position="130"/>
        <end position="176"/>
    </location>
</feature>
<dbReference type="InterPro" id="IPR036365">
    <property type="entry name" value="PGBD-like_sf"/>
</dbReference>
<evidence type="ECO:0000256" key="1">
    <source>
        <dbReference type="ARBA" id="ARBA00022723"/>
    </source>
</evidence>
<dbReference type="GO" id="GO:0008270">
    <property type="term" value="F:zinc ion binding"/>
    <property type="evidence" value="ECO:0007669"/>
    <property type="project" value="UniProtKB-KW"/>
</dbReference>
<dbReference type="GO" id="GO:0000407">
    <property type="term" value="C:phagophore assembly site"/>
    <property type="evidence" value="ECO:0007669"/>
    <property type="project" value="TreeGrafter"/>
</dbReference>
<dbReference type="SUPFAM" id="SSF47090">
    <property type="entry name" value="PGBD-like"/>
    <property type="match status" value="1"/>
</dbReference>
<comment type="caution">
    <text evidence="5">The sequence shown here is derived from an EMBL/GenBank/DDBJ whole genome shotgun (WGS) entry which is preliminary data.</text>
</comment>
<reference evidence="5 6" key="1">
    <citation type="journal article" date="2018" name="Mol. Biol. Evol.">
        <title>Analysis of the draft genome of the red seaweed Gracilariopsis chorda provides insights into genome size evolution in Rhodophyta.</title>
        <authorList>
            <person name="Lee J."/>
            <person name="Yang E.C."/>
            <person name="Graf L."/>
            <person name="Yang J.H."/>
            <person name="Qiu H."/>
            <person name="Zel Zion U."/>
            <person name="Chan C.X."/>
            <person name="Stephens T.G."/>
            <person name="Weber A.P.M."/>
            <person name="Boo G.H."/>
            <person name="Boo S.M."/>
            <person name="Kim K.M."/>
            <person name="Shin Y."/>
            <person name="Jung M."/>
            <person name="Lee S.J."/>
            <person name="Yim H.S."/>
            <person name="Lee J.H."/>
            <person name="Bhattacharya D."/>
            <person name="Yoon H.S."/>
        </authorList>
    </citation>
    <scope>NUCLEOTIDE SEQUENCE [LARGE SCALE GENOMIC DNA]</scope>
    <source>
        <strain evidence="5 6">SKKU-2015</strain>
        <tissue evidence="5">Whole body</tissue>
    </source>
</reference>
<dbReference type="PANTHER" id="PTHR20930:SF0">
    <property type="entry name" value="PROTEIN ILRUN"/>
    <property type="match status" value="1"/>
</dbReference>
<keyword evidence="3" id="KW-0862">Zinc</keyword>
<name>A0A2V3J6Z4_9FLOR</name>
<feature type="compositionally biased region" description="Low complexity" evidence="4">
    <location>
        <begin position="146"/>
        <end position="176"/>
    </location>
</feature>
<evidence type="ECO:0000313" key="6">
    <source>
        <dbReference type="Proteomes" id="UP000247409"/>
    </source>
</evidence>
<proteinExistence type="predicted"/>
<sequence>MEESPTVAVSFGTRSAQIPLTPDAALAPLRSRAISTLAPENPSLVLAFETPSNDRAAVSTDFAFKLVLGAHPSAGRLVLVPAPDLPTVDQCMTTVLRAVVDTATRSEAAAVFLALSGTWHAAARDLSDCPTPLHPPVQSAAPQTPAPSSCRPRASSSPSPSPSSSSPSSSSSALDLRSSLTRTLERAVPHSSRALADAACSLVQRASDPSHAAAESRAVASFCTHTGVSCSACNVQAIQGTRYRCSPSVNLCERCRRALPEAASACFTVYDHPWEASDDYAESCADILRAPTPPLGIGDVGPRVMHLQYVLYKVGYLNVCCVAFRAGLFCSATRDAISVFEYDFRLSNQHGVYTALIRSVLLSLFDEVERRYAGVRCSDIGRASNTRFRTAMAA</sequence>
<dbReference type="GO" id="GO:0016236">
    <property type="term" value="P:macroautophagy"/>
    <property type="evidence" value="ECO:0007669"/>
    <property type="project" value="TreeGrafter"/>
</dbReference>
<organism evidence="5 6">
    <name type="scientific">Gracilariopsis chorda</name>
    <dbReference type="NCBI Taxonomy" id="448386"/>
    <lineage>
        <taxon>Eukaryota</taxon>
        <taxon>Rhodophyta</taxon>
        <taxon>Florideophyceae</taxon>
        <taxon>Rhodymeniophycidae</taxon>
        <taxon>Gracilariales</taxon>
        <taxon>Gracilariaceae</taxon>
        <taxon>Gracilariopsis</taxon>
    </lineage>
</organism>
<evidence type="ECO:0000256" key="2">
    <source>
        <dbReference type="ARBA" id="ARBA00022771"/>
    </source>
</evidence>
<keyword evidence="6" id="KW-1185">Reference proteome</keyword>
<accession>A0A2V3J6Z4</accession>
<keyword evidence="2" id="KW-0863">Zinc-finger</keyword>
<evidence type="ECO:0000256" key="4">
    <source>
        <dbReference type="SAM" id="MobiDB-lite"/>
    </source>
</evidence>
<dbReference type="Gene3D" id="3.30.60.90">
    <property type="match status" value="1"/>
</dbReference>
<dbReference type="AlphaFoldDB" id="A0A2V3J6Z4"/>
<keyword evidence="1" id="KW-0479">Metal-binding</keyword>
<evidence type="ECO:0000256" key="3">
    <source>
        <dbReference type="ARBA" id="ARBA00022833"/>
    </source>
</evidence>
<dbReference type="GO" id="GO:0043130">
    <property type="term" value="F:ubiquitin binding"/>
    <property type="evidence" value="ECO:0007669"/>
    <property type="project" value="TreeGrafter"/>
</dbReference>
<dbReference type="EMBL" id="NBIV01000001">
    <property type="protein sequence ID" value="PXF50144.1"/>
    <property type="molecule type" value="Genomic_DNA"/>
</dbReference>
<dbReference type="InterPro" id="IPR043145">
    <property type="entry name" value="Znf_ZZ_sf"/>
</dbReference>
<protein>
    <submittedName>
        <fullName evidence="5">Uncharacterized protein</fullName>
    </submittedName>
</protein>
<evidence type="ECO:0000313" key="5">
    <source>
        <dbReference type="EMBL" id="PXF50144.1"/>
    </source>
</evidence>
<dbReference type="Proteomes" id="UP000247409">
    <property type="component" value="Unassembled WGS sequence"/>
</dbReference>